<dbReference type="Gene3D" id="3.30.710.10">
    <property type="entry name" value="Potassium Channel Kv1.1, Chain A"/>
    <property type="match status" value="1"/>
</dbReference>
<dbReference type="PROSITE" id="PS50097">
    <property type="entry name" value="BTB"/>
    <property type="match status" value="1"/>
</dbReference>
<feature type="domain" description="BTB" evidence="5">
    <location>
        <begin position="61"/>
        <end position="129"/>
    </location>
</feature>
<evidence type="ECO:0000313" key="7">
    <source>
        <dbReference type="Proteomes" id="UP001367676"/>
    </source>
</evidence>
<dbReference type="InterPro" id="IPR011333">
    <property type="entry name" value="SKP1/BTB/POZ_sf"/>
</dbReference>
<evidence type="ECO:0000313" key="6">
    <source>
        <dbReference type="EMBL" id="KAK7598313.1"/>
    </source>
</evidence>
<reference evidence="6 7" key="1">
    <citation type="submission" date="2024-03" db="EMBL/GenBank/DDBJ databases">
        <title>Adaptation during the transition from Ophiocordyceps entomopathogen to insect associate is accompanied by gene loss and intensified selection.</title>
        <authorList>
            <person name="Ward C.M."/>
            <person name="Onetto C.A."/>
            <person name="Borneman A.R."/>
        </authorList>
    </citation>
    <scope>NUCLEOTIDE SEQUENCE [LARGE SCALE GENOMIC DNA]</scope>
    <source>
        <strain evidence="6">AWRI1</strain>
        <tissue evidence="6">Single Adult Female</tissue>
    </source>
</reference>
<dbReference type="InterPro" id="IPR011705">
    <property type="entry name" value="BACK"/>
</dbReference>
<feature type="region of interest" description="Disordered" evidence="4">
    <location>
        <begin position="1"/>
        <end position="33"/>
    </location>
</feature>
<dbReference type="InterPro" id="IPR015915">
    <property type="entry name" value="Kelch-typ_b-propeller"/>
</dbReference>
<evidence type="ECO:0000256" key="2">
    <source>
        <dbReference type="ARBA" id="ARBA00022737"/>
    </source>
</evidence>
<dbReference type="Gene3D" id="1.25.40.420">
    <property type="match status" value="1"/>
</dbReference>
<keyword evidence="1" id="KW-0880">Kelch repeat</keyword>
<dbReference type="PANTHER" id="PTHR24412">
    <property type="entry name" value="KELCH PROTEIN"/>
    <property type="match status" value="1"/>
</dbReference>
<dbReference type="SUPFAM" id="SSF117281">
    <property type="entry name" value="Kelch motif"/>
    <property type="match status" value="1"/>
</dbReference>
<keyword evidence="7" id="KW-1185">Reference proteome</keyword>
<comment type="caution">
    <text evidence="6">The sequence shown here is derived from an EMBL/GenBank/DDBJ whole genome shotgun (WGS) entry which is preliminary data.</text>
</comment>
<evidence type="ECO:0000256" key="4">
    <source>
        <dbReference type="SAM" id="MobiDB-lite"/>
    </source>
</evidence>
<dbReference type="CDD" id="cd18186">
    <property type="entry name" value="BTB_POZ_ZBTB_KLHL-like"/>
    <property type="match status" value="1"/>
</dbReference>
<proteinExistence type="predicted"/>
<dbReference type="InterPro" id="IPR000210">
    <property type="entry name" value="BTB/POZ_dom"/>
</dbReference>
<gene>
    <name evidence="6" type="ORF">V9T40_006548</name>
</gene>
<organism evidence="6 7">
    <name type="scientific">Parthenolecanium corni</name>
    <dbReference type="NCBI Taxonomy" id="536013"/>
    <lineage>
        <taxon>Eukaryota</taxon>
        <taxon>Metazoa</taxon>
        <taxon>Ecdysozoa</taxon>
        <taxon>Arthropoda</taxon>
        <taxon>Hexapoda</taxon>
        <taxon>Insecta</taxon>
        <taxon>Pterygota</taxon>
        <taxon>Neoptera</taxon>
        <taxon>Paraneoptera</taxon>
        <taxon>Hemiptera</taxon>
        <taxon>Sternorrhyncha</taxon>
        <taxon>Coccoidea</taxon>
        <taxon>Coccidae</taxon>
        <taxon>Parthenolecanium</taxon>
    </lineage>
</organism>
<dbReference type="Pfam" id="PF00651">
    <property type="entry name" value="BTB"/>
    <property type="match status" value="1"/>
</dbReference>
<dbReference type="Proteomes" id="UP001367676">
    <property type="component" value="Unassembled WGS sequence"/>
</dbReference>
<name>A0AAN9TL03_9HEMI</name>
<dbReference type="PANTHER" id="PTHR24412:SF489">
    <property type="entry name" value="RING FINGER DOMAIN AND KELCH REPEAT-CONTAINING PROTEIN DDB_G0271372"/>
    <property type="match status" value="1"/>
</dbReference>
<dbReference type="EMBL" id="JBBCAQ010000014">
    <property type="protein sequence ID" value="KAK7598313.1"/>
    <property type="molecule type" value="Genomic_DNA"/>
</dbReference>
<dbReference type="AlphaFoldDB" id="A0AAN9TL03"/>
<evidence type="ECO:0000259" key="5">
    <source>
        <dbReference type="PROSITE" id="PS50097"/>
    </source>
</evidence>
<sequence length="583" mass="66886">MAHLPGNQPCCSGMQPSMQPSVQLRREPTRSPHQYATRRNVVVETDLLKNLNQFRQAGEFCDIELKVEGHTFRCHRNVLAASSNYFRILVGNNSFRERTQQAIELLDVKASTFSKLLDFIYGSSLSVEDDLIDLLSASSYLQIHKAEEILDSIIRNDTDVEDILKVMLWPGLKLKNGLYRDMRETVCTHFERISRTDTFLKLPFAMLREILQSADLLVTDAEHLINGVLAWICHDIDARFDDIIPAFQLISSHFQPSACFADLLQGVRRSQHQQECLKMILTGALASKESRRHDAPSMPFAYVPTYLYTVNDEVSLLRIRSVKKLPAPMRSFDRIEAALLNEHVYLTLPQVFVGDEQASLPAGGCSFYRCRIDTYAWETLPATRGLCNDLVAFNGTLYSYQQAGRSLHQFYSYASHLNRWFALPACQVVREQAGITCDARVLYAVGGRPVNTYAPTEYEIQMYDGRCKNWMNIVPANKGMTLSLFNSNLSKRVVYFEGCLYVLQENTFDVLEMRSKRWLNDRLLSSYPSKPRFAFPGKTHLLLIDTNQKFYYYSTTGRMWRKRNANNMLDDVSPLKPVFIPRF</sequence>
<keyword evidence="3" id="KW-0009">Actin-binding</keyword>
<protein>
    <recommendedName>
        <fullName evidence="5">BTB domain-containing protein</fullName>
    </recommendedName>
</protein>
<dbReference type="SMART" id="SM00225">
    <property type="entry name" value="BTB"/>
    <property type="match status" value="1"/>
</dbReference>
<dbReference type="Gene3D" id="2.120.10.80">
    <property type="entry name" value="Kelch-type beta propeller"/>
    <property type="match status" value="1"/>
</dbReference>
<dbReference type="Pfam" id="PF07707">
    <property type="entry name" value="BACK"/>
    <property type="match status" value="1"/>
</dbReference>
<dbReference type="SUPFAM" id="SSF54695">
    <property type="entry name" value="POZ domain"/>
    <property type="match status" value="1"/>
</dbReference>
<accession>A0AAN9TL03</accession>
<evidence type="ECO:0000256" key="3">
    <source>
        <dbReference type="ARBA" id="ARBA00023203"/>
    </source>
</evidence>
<keyword evidence="2" id="KW-0677">Repeat</keyword>
<evidence type="ECO:0000256" key="1">
    <source>
        <dbReference type="ARBA" id="ARBA00022441"/>
    </source>
</evidence>